<organism evidence="3 4">
    <name type="scientific">Streptomyces flaveus</name>
    <dbReference type="NCBI Taxonomy" id="66370"/>
    <lineage>
        <taxon>Bacteria</taxon>
        <taxon>Bacillati</taxon>
        <taxon>Actinomycetota</taxon>
        <taxon>Actinomycetes</taxon>
        <taxon>Kitasatosporales</taxon>
        <taxon>Streptomycetaceae</taxon>
        <taxon>Streptomyces</taxon>
        <taxon>Streptomyces aurantiacus group</taxon>
    </lineage>
</organism>
<proteinExistence type="predicted"/>
<dbReference type="Pfam" id="PF01471">
    <property type="entry name" value="PG_binding_1"/>
    <property type="match status" value="1"/>
</dbReference>
<dbReference type="InterPro" id="IPR002477">
    <property type="entry name" value="Peptidoglycan-bd-like"/>
</dbReference>
<dbReference type="AlphaFoldDB" id="A0A917VNZ9"/>
<dbReference type="SUPFAM" id="SSF47090">
    <property type="entry name" value="PGBD-like"/>
    <property type="match status" value="1"/>
</dbReference>
<dbReference type="Gene3D" id="1.10.101.10">
    <property type="entry name" value="PGBD-like superfamily/PGBD"/>
    <property type="match status" value="2"/>
</dbReference>
<feature type="chain" id="PRO_5037379739" description="Peptidoglycan binding-like domain-containing protein" evidence="1">
    <location>
        <begin position="31"/>
        <end position="145"/>
    </location>
</feature>
<protein>
    <recommendedName>
        <fullName evidence="2">Peptidoglycan binding-like domain-containing protein</fullName>
    </recommendedName>
</protein>
<keyword evidence="4" id="KW-1185">Reference proteome</keyword>
<dbReference type="InterPro" id="IPR036365">
    <property type="entry name" value="PGBD-like_sf"/>
</dbReference>
<accession>A0A917VNZ9</accession>
<gene>
    <name evidence="3" type="ORF">GCM10010094_71050</name>
</gene>
<evidence type="ECO:0000259" key="2">
    <source>
        <dbReference type="Pfam" id="PF01471"/>
    </source>
</evidence>
<dbReference type="EMBL" id="BMPQ01000026">
    <property type="protein sequence ID" value="GGL00178.1"/>
    <property type="molecule type" value="Genomic_DNA"/>
</dbReference>
<name>A0A917VNZ9_9ACTN</name>
<keyword evidence="1" id="KW-0732">Signal</keyword>
<dbReference type="Proteomes" id="UP000637788">
    <property type="component" value="Unassembled WGS sequence"/>
</dbReference>
<sequence length="145" mass="15018">MRAMTRTLVSIAAVVGIAGGSLTAAGTSFAAPAQDTKAVASAGAVTPLAVNNLGLTTGEAKKLQVWLANYTGPIDGQLGTASWKAMQRMLQQWEYGGEIDGVVGPETVKALQRLLKYGGWEYTGRIDGIAGDGTKAAFKRFASAL</sequence>
<evidence type="ECO:0000313" key="4">
    <source>
        <dbReference type="Proteomes" id="UP000637788"/>
    </source>
</evidence>
<feature type="domain" description="Peptidoglycan binding-like" evidence="2">
    <location>
        <begin position="60"/>
        <end position="111"/>
    </location>
</feature>
<reference evidence="3" key="1">
    <citation type="journal article" date="2014" name="Int. J. Syst. Evol. Microbiol.">
        <title>Complete genome sequence of Corynebacterium casei LMG S-19264T (=DSM 44701T), isolated from a smear-ripened cheese.</title>
        <authorList>
            <consortium name="US DOE Joint Genome Institute (JGI-PGF)"/>
            <person name="Walter F."/>
            <person name="Albersmeier A."/>
            <person name="Kalinowski J."/>
            <person name="Ruckert C."/>
        </authorList>
    </citation>
    <scope>NUCLEOTIDE SEQUENCE</scope>
    <source>
        <strain evidence="3">JCM 3035</strain>
    </source>
</reference>
<feature type="signal peptide" evidence="1">
    <location>
        <begin position="1"/>
        <end position="30"/>
    </location>
</feature>
<dbReference type="InterPro" id="IPR036366">
    <property type="entry name" value="PGBDSf"/>
</dbReference>
<comment type="caution">
    <text evidence="3">The sequence shown here is derived from an EMBL/GenBank/DDBJ whole genome shotgun (WGS) entry which is preliminary data.</text>
</comment>
<evidence type="ECO:0000256" key="1">
    <source>
        <dbReference type="SAM" id="SignalP"/>
    </source>
</evidence>
<dbReference type="RefSeq" id="WP_189325865.1">
    <property type="nucleotide sequence ID" value="NZ_BMPQ01000026.1"/>
</dbReference>
<evidence type="ECO:0000313" key="3">
    <source>
        <dbReference type="EMBL" id="GGL00178.1"/>
    </source>
</evidence>
<reference evidence="3" key="2">
    <citation type="submission" date="2020-09" db="EMBL/GenBank/DDBJ databases">
        <authorList>
            <person name="Sun Q."/>
            <person name="Ohkuma M."/>
        </authorList>
    </citation>
    <scope>NUCLEOTIDE SEQUENCE</scope>
    <source>
        <strain evidence="3">JCM 3035</strain>
    </source>
</reference>